<proteinExistence type="predicted"/>
<dbReference type="AlphaFoldDB" id="A0A3A5KY01"/>
<dbReference type="InterPro" id="IPR021412">
    <property type="entry name" value="DUF3052"/>
</dbReference>
<dbReference type="Proteomes" id="UP000272706">
    <property type="component" value="Unassembled WGS sequence"/>
</dbReference>
<dbReference type="RefSeq" id="WP_120014444.1">
    <property type="nucleotide sequence ID" value="NZ_QZWZ01000008.1"/>
</dbReference>
<reference evidence="1 2" key="1">
    <citation type="submission" date="2018-09" db="EMBL/GenBank/DDBJ databases">
        <title>Mesorhizobium carmichaelinearum sp. nov. isolated from Carmichaelinea spp. root nodules in New Zealand.</title>
        <authorList>
            <person name="De Meyer S.E."/>
        </authorList>
    </citation>
    <scope>NUCLEOTIDE SEQUENCE [LARGE SCALE GENOMIC DNA]</scope>
    <source>
        <strain evidence="1 2">ICMP19557</strain>
    </source>
</reference>
<accession>A0A3A5KY01</accession>
<protein>
    <submittedName>
        <fullName evidence="1">DUF3052 family protein</fullName>
    </submittedName>
</protein>
<evidence type="ECO:0000313" key="2">
    <source>
        <dbReference type="Proteomes" id="UP000272706"/>
    </source>
</evidence>
<name>A0A3A5KY01_9HYPH</name>
<evidence type="ECO:0000313" key="1">
    <source>
        <dbReference type="EMBL" id="RJT39663.1"/>
    </source>
</evidence>
<comment type="caution">
    <text evidence="1">The sequence shown here is derived from an EMBL/GenBank/DDBJ whole genome shotgun (WGS) entry which is preliminary data.</text>
</comment>
<organism evidence="1 2">
    <name type="scientific">Mesorhizobium waimense</name>
    <dbReference type="NCBI Taxonomy" id="1300307"/>
    <lineage>
        <taxon>Bacteria</taxon>
        <taxon>Pseudomonadati</taxon>
        <taxon>Pseudomonadota</taxon>
        <taxon>Alphaproteobacteria</taxon>
        <taxon>Hyphomicrobiales</taxon>
        <taxon>Phyllobacteriaceae</taxon>
        <taxon>Mesorhizobium</taxon>
    </lineage>
</organism>
<gene>
    <name evidence="1" type="ORF">D3227_12660</name>
</gene>
<dbReference type="Pfam" id="PF11253">
    <property type="entry name" value="DUF3052"/>
    <property type="match status" value="1"/>
</dbReference>
<dbReference type="OrthoDB" id="9800461at2"/>
<keyword evidence="2" id="KW-1185">Reference proteome</keyword>
<sequence length="145" mass="15941">MAPAAAGYSGTPLPAKLGLKDGMVAAFIALPSELDELADAVDFAEVNRLADWSAISGSHQRYDAVHAFTRQRAEIEDRLGDVEAAIKRDGMVWVSWPKKASKVRTDITEDVIRAEALKRDLVDVKVAAVNEIWSGLKLVIRKDRR</sequence>
<dbReference type="EMBL" id="QZWZ01000008">
    <property type="protein sequence ID" value="RJT39663.1"/>
    <property type="molecule type" value="Genomic_DNA"/>
</dbReference>